<dbReference type="EMBL" id="PSQE01000003">
    <property type="protein sequence ID" value="RHN69450.1"/>
    <property type="molecule type" value="Genomic_DNA"/>
</dbReference>
<proteinExistence type="predicted"/>
<dbReference type="AlphaFoldDB" id="A0A396IVK6"/>
<gene>
    <name evidence="1" type="ORF">MtrunA17_Chr3g0124901</name>
</gene>
<evidence type="ECO:0000313" key="1">
    <source>
        <dbReference type="EMBL" id="RHN69450.1"/>
    </source>
</evidence>
<dbReference type="Proteomes" id="UP000265566">
    <property type="component" value="Chromosome 3"/>
</dbReference>
<dbReference type="Gramene" id="rna17926">
    <property type="protein sequence ID" value="RHN69450.1"/>
    <property type="gene ID" value="gene17926"/>
</dbReference>
<sequence>MIKGSESEVRSQTQTSLGRRNKSMYQIQHFSVVSKDILQVRFLVFCLKPLCPFVPHDHWTSTSNNIRHFPQLTEKPKTIV</sequence>
<accession>A0A396IVK6</accession>
<protein>
    <submittedName>
        <fullName evidence="1">Uncharacterized protein</fullName>
    </submittedName>
</protein>
<organism evidence="1">
    <name type="scientific">Medicago truncatula</name>
    <name type="common">Barrel medic</name>
    <name type="synonym">Medicago tribuloides</name>
    <dbReference type="NCBI Taxonomy" id="3880"/>
    <lineage>
        <taxon>Eukaryota</taxon>
        <taxon>Viridiplantae</taxon>
        <taxon>Streptophyta</taxon>
        <taxon>Embryophyta</taxon>
        <taxon>Tracheophyta</taxon>
        <taxon>Spermatophyta</taxon>
        <taxon>Magnoliopsida</taxon>
        <taxon>eudicotyledons</taxon>
        <taxon>Gunneridae</taxon>
        <taxon>Pentapetalae</taxon>
        <taxon>rosids</taxon>
        <taxon>fabids</taxon>
        <taxon>Fabales</taxon>
        <taxon>Fabaceae</taxon>
        <taxon>Papilionoideae</taxon>
        <taxon>50 kb inversion clade</taxon>
        <taxon>NPAAA clade</taxon>
        <taxon>Hologalegina</taxon>
        <taxon>IRL clade</taxon>
        <taxon>Trifolieae</taxon>
        <taxon>Medicago</taxon>
    </lineage>
</organism>
<comment type="caution">
    <text evidence="1">The sequence shown here is derived from an EMBL/GenBank/DDBJ whole genome shotgun (WGS) entry which is preliminary data.</text>
</comment>
<name>A0A396IVK6_MEDTR</name>
<reference evidence="1" key="1">
    <citation type="journal article" date="2018" name="Nat. Plants">
        <title>Whole-genome landscape of Medicago truncatula symbiotic genes.</title>
        <authorList>
            <person name="Pecrix Y."/>
            <person name="Gamas P."/>
            <person name="Carrere S."/>
        </authorList>
    </citation>
    <scope>NUCLEOTIDE SEQUENCE</scope>
    <source>
        <tissue evidence="1">Leaves</tissue>
    </source>
</reference>